<dbReference type="GO" id="GO:0042910">
    <property type="term" value="F:xenobiotic transmembrane transporter activity"/>
    <property type="evidence" value="ECO:0007669"/>
    <property type="project" value="TreeGrafter"/>
</dbReference>
<feature type="transmembrane region" description="Helical" evidence="1">
    <location>
        <begin position="356"/>
        <end position="376"/>
    </location>
</feature>
<organism evidence="2 3">
    <name type="scientific">Desulfonauticus submarinus</name>
    <dbReference type="NCBI Taxonomy" id="206665"/>
    <lineage>
        <taxon>Bacteria</taxon>
        <taxon>Pseudomonadati</taxon>
        <taxon>Thermodesulfobacteriota</taxon>
        <taxon>Desulfovibrionia</taxon>
        <taxon>Desulfovibrionales</taxon>
        <taxon>Desulfonauticaceae</taxon>
        <taxon>Desulfonauticus</taxon>
    </lineage>
</organism>
<evidence type="ECO:0000313" key="3">
    <source>
        <dbReference type="Proteomes" id="UP000199602"/>
    </source>
</evidence>
<protein>
    <submittedName>
        <fullName evidence="2">Multidrug efflux pump subunit AcrB</fullName>
    </submittedName>
</protein>
<dbReference type="SUPFAM" id="SSF82866">
    <property type="entry name" value="Multidrug efflux transporter AcrB transmembrane domain"/>
    <property type="match status" value="2"/>
</dbReference>
<feature type="transmembrane region" description="Helical" evidence="1">
    <location>
        <begin position="427"/>
        <end position="447"/>
    </location>
</feature>
<feature type="transmembrane region" description="Helical" evidence="1">
    <location>
        <begin position="383"/>
        <end position="407"/>
    </location>
</feature>
<dbReference type="RefSeq" id="WP_092064660.1">
    <property type="nucleotide sequence ID" value="NZ_FNIN01000004.1"/>
</dbReference>
<keyword evidence="1" id="KW-0812">Transmembrane</keyword>
<proteinExistence type="predicted"/>
<dbReference type="STRING" id="206665.SAMN04488516_10425"/>
<keyword evidence="1" id="KW-1133">Transmembrane helix</keyword>
<dbReference type="Gene3D" id="3.30.70.1430">
    <property type="entry name" value="Multidrug efflux transporter AcrB pore domain"/>
    <property type="match status" value="2"/>
</dbReference>
<feature type="transmembrane region" description="Helical" evidence="1">
    <location>
        <begin position="871"/>
        <end position="890"/>
    </location>
</feature>
<dbReference type="SUPFAM" id="SSF82714">
    <property type="entry name" value="Multidrug efflux transporter AcrB TolC docking domain, DN and DC subdomains"/>
    <property type="match status" value="2"/>
</dbReference>
<dbReference type="PRINTS" id="PR00702">
    <property type="entry name" value="ACRIFLAVINRP"/>
</dbReference>
<dbReference type="OrthoDB" id="9806532at2"/>
<dbReference type="EMBL" id="FNIN01000004">
    <property type="protein sequence ID" value="SDN65060.1"/>
    <property type="molecule type" value="Genomic_DNA"/>
</dbReference>
<feature type="transmembrane region" description="Helical" evidence="1">
    <location>
        <begin position="1000"/>
        <end position="1026"/>
    </location>
</feature>
<dbReference type="Gene3D" id="3.30.70.1440">
    <property type="entry name" value="Multidrug efflux transporter AcrB pore domain"/>
    <property type="match status" value="1"/>
</dbReference>
<name>A0A1H0D4F5_9BACT</name>
<dbReference type="InterPro" id="IPR001036">
    <property type="entry name" value="Acrflvin-R"/>
</dbReference>
<dbReference type="Gene3D" id="3.30.2090.10">
    <property type="entry name" value="Multidrug efflux transporter AcrB TolC docking domain, DN and DC subdomains"/>
    <property type="match status" value="2"/>
</dbReference>
<feature type="transmembrane region" description="Helical" evidence="1">
    <location>
        <begin position="459"/>
        <end position="478"/>
    </location>
</feature>
<feature type="transmembrane region" description="Helical" evidence="1">
    <location>
        <begin position="12"/>
        <end position="32"/>
    </location>
</feature>
<gene>
    <name evidence="2" type="ORF">SAMN04488516_10425</name>
</gene>
<dbReference type="SUPFAM" id="SSF82693">
    <property type="entry name" value="Multidrug efflux transporter AcrB pore domain, PN1, PN2, PC1 and PC2 subdomains"/>
    <property type="match status" value="3"/>
</dbReference>
<evidence type="ECO:0000313" key="2">
    <source>
        <dbReference type="EMBL" id="SDN65060.1"/>
    </source>
</evidence>
<keyword evidence="3" id="KW-1185">Reference proteome</keyword>
<dbReference type="PANTHER" id="PTHR32063:SF33">
    <property type="entry name" value="RND SUPERFAMILY EFFLUX PUMP PERMEASE COMPONENT"/>
    <property type="match status" value="1"/>
</dbReference>
<dbReference type="Gene3D" id="3.30.70.1320">
    <property type="entry name" value="Multidrug efflux transporter AcrB pore domain like"/>
    <property type="match status" value="1"/>
</dbReference>
<dbReference type="Proteomes" id="UP000199602">
    <property type="component" value="Unassembled WGS sequence"/>
</dbReference>
<feature type="transmembrane region" description="Helical" evidence="1">
    <location>
        <begin position="896"/>
        <end position="917"/>
    </location>
</feature>
<feature type="transmembrane region" description="Helical" evidence="1">
    <location>
        <begin position="967"/>
        <end position="988"/>
    </location>
</feature>
<feature type="transmembrane region" description="Helical" evidence="1">
    <location>
        <begin position="924"/>
        <end position="947"/>
    </location>
</feature>
<dbReference type="GO" id="GO:0005886">
    <property type="term" value="C:plasma membrane"/>
    <property type="evidence" value="ECO:0007669"/>
    <property type="project" value="TreeGrafter"/>
</dbReference>
<sequence length="1037" mass="115344">MKKIISWFTENHVASNLLMFFLLIGGIIYSLGMKVEIFPEVSLDKISISVEYPGASPEEVEEGIILPIEEAISGLSGVKEIDSTASEGFASILVEVLKGWDTSALYDDIKSEVDRLTTLPDKAKEPVIQRIIRKSQVLDIAVYGNVSEKILKKFAQKIKDEITSLPEVSLARLDGVRENEIHIELNPVTLRKYHLSLTEIAHKVALYSKDVPLGRIKDPAGEVILRLKAKRYTKNDFAQIPILTKTDGSIVYLKDIAKIKDTFEDIDAKVLFQGVPTALIEVFRIGDQNALKVAKAVHSYVNKIRKTLPPNIKIQIYNDSSKLLKSRLNLLLKNMAYGLILVSVVLGLFLELKLAFWVTLGIPISFAGATMFLPAVDVSINMISLFAFIMVLGIVVDDAIVIGENIYTKYQKGKPPFLACVNGASEVGRPVIFSVLTTIAAFTPLLLGSGQMGKFMRNIPLVVNLVLAASLIEALLVLPCHLHSSLKNKKPSKPKLLPRLLEKFINGPYAKTLNLCLKYRYITLTAVIAILILSFGIIKGGIIKFTFFPKVESDFLTCNLTLPPGTPVEYTKKIIKKIEYALNKIIEEEDAKRPKDAPSLLKYTLSLVGFQMSPHETSMVTTQSGGNVGQIFAELLSNEERTIKANYLVKRWRKEVGNIPGAEELTFSSDLFSFGKPLAIDISHPNYKLLNQISLQLQKELKKIPGVFDISDSFIPGKKEIYIRLKPNALNLGFTTDYIAQEVRAAFHGLEALSFQRGKDEVKVKVMLPEKERHSLDSLNLLWLKTNTGQFIPLSNVADLELTQGYSRISRQNRQRIVSVYADIDETKANANEIRNYLKTRILPHLQKLYPSLNWNWAGEGKEQKESLRDIFQGFSLALLLIYILLAVPLRSYVQPLVIMLSIPFSILGAILGHLILGFNLSILSLFGIVGLAGVAVNDALVLMDAANMLRTQGKSPFEAAFNAGKLRFRAVLLTSLTTFAGLMPMIMEKSLQAQFLIPMAISLGFGILLATFITLLIIPCGYVILFDLISLKHKQF</sequence>
<reference evidence="2 3" key="1">
    <citation type="submission" date="2016-10" db="EMBL/GenBank/DDBJ databases">
        <authorList>
            <person name="de Groot N.N."/>
        </authorList>
    </citation>
    <scope>NUCLEOTIDE SEQUENCE [LARGE SCALE GENOMIC DNA]</scope>
    <source>
        <strain evidence="2 3">DSM 15269</strain>
    </source>
</reference>
<dbReference type="Pfam" id="PF00873">
    <property type="entry name" value="ACR_tran"/>
    <property type="match status" value="1"/>
</dbReference>
<evidence type="ECO:0000256" key="1">
    <source>
        <dbReference type="SAM" id="Phobius"/>
    </source>
</evidence>
<dbReference type="InterPro" id="IPR027463">
    <property type="entry name" value="AcrB_DN_DC_subdom"/>
</dbReference>
<keyword evidence="1" id="KW-0472">Membrane</keyword>
<dbReference type="Gene3D" id="1.20.1640.10">
    <property type="entry name" value="Multidrug efflux transporter AcrB transmembrane domain"/>
    <property type="match status" value="2"/>
</dbReference>
<dbReference type="AlphaFoldDB" id="A0A1H0D4F5"/>
<accession>A0A1H0D4F5</accession>
<feature type="transmembrane region" description="Helical" evidence="1">
    <location>
        <begin position="519"/>
        <end position="538"/>
    </location>
</feature>
<feature type="transmembrane region" description="Helical" evidence="1">
    <location>
        <begin position="330"/>
        <end position="350"/>
    </location>
</feature>
<dbReference type="PANTHER" id="PTHR32063">
    <property type="match status" value="1"/>
</dbReference>